<name>A0A6L9S411_9ACTN</name>
<gene>
    <name evidence="2" type="ORF">G1H10_08375</name>
</gene>
<dbReference type="Pfam" id="PF13489">
    <property type="entry name" value="Methyltransf_23"/>
    <property type="match status" value="1"/>
</dbReference>
<dbReference type="EMBL" id="JAAGOA010000005">
    <property type="protein sequence ID" value="NEE00185.1"/>
    <property type="molecule type" value="Genomic_DNA"/>
</dbReference>
<feature type="region of interest" description="Disordered" evidence="1">
    <location>
        <begin position="1"/>
        <end position="29"/>
    </location>
</feature>
<evidence type="ECO:0000313" key="3">
    <source>
        <dbReference type="Proteomes" id="UP000475214"/>
    </source>
</evidence>
<dbReference type="AlphaFoldDB" id="A0A6L9S411"/>
<protein>
    <submittedName>
        <fullName evidence="2">Class I SAM-dependent methyltransferase</fullName>
    </submittedName>
</protein>
<keyword evidence="2" id="KW-0808">Transferase</keyword>
<organism evidence="2 3">
    <name type="scientific">Phytoactinopolyspora halotolerans</name>
    <dbReference type="NCBI Taxonomy" id="1981512"/>
    <lineage>
        <taxon>Bacteria</taxon>
        <taxon>Bacillati</taxon>
        <taxon>Actinomycetota</taxon>
        <taxon>Actinomycetes</taxon>
        <taxon>Jiangellales</taxon>
        <taxon>Jiangellaceae</taxon>
        <taxon>Phytoactinopolyspora</taxon>
    </lineage>
</organism>
<dbReference type="Gene3D" id="3.40.50.150">
    <property type="entry name" value="Vaccinia Virus protein VP39"/>
    <property type="match status" value="1"/>
</dbReference>
<dbReference type="SUPFAM" id="SSF53335">
    <property type="entry name" value="S-adenosyl-L-methionine-dependent methyltransferases"/>
    <property type="match status" value="1"/>
</dbReference>
<sequence>MSTHAGSASGPATGLAYRRDLRPHIPRTGTTDRSRVLDIGCGQGELVRLLVADGFDARGVDVSTEQVSLARAAGLDRVEQADFHAHLRASAGSWDAVVATDVLEHLTRDEVLQTFDDARVALRPGGVLVARVPNAVSPTGGHTMWGDVTHETWFTRRSVAQLAAVTGFTSVDVFACPPPAHGLVSAARALLWRPISGVFKLALAVETGVVRGHIVTQNLTFVAHTREVTNS</sequence>
<accession>A0A6L9S411</accession>
<dbReference type="GO" id="GO:0008168">
    <property type="term" value="F:methyltransferase activity"/>
    <property type="evidence" value="ECO:0007669"/>
    <property type="project" value="UniProtKB-KW"/>
</dbReference>
<keyword evidence="3" id="KW-1185">Reference proteome</keyword>
<proteinExistence type="predicted"/>
<keyword evidence="2" id="KW-0489">Methyltransferase</keyword>
<comment type="caution">
    <text evidence="2">The sequence shown here is derived from an EMBL/GenBank/DDBJ whole genome shotgun (WGS) entry which is preliminary data.</text>
</comment>
<reference evidence="2 3" key="1">
    <citation type="submission" date="2020-02" db="EMBL/GenBank/DDBJ databases">
        <authorList>
            <person name="Li X.-J."/>
            <person name="Han X.-M."/>
        </authorList>
    </citation>
    <scope>NUCLEOTIDE SEQUENCE [LARGE SCALE GENOMIC DNA]</scope>
    <source>
        <strain evidence="2 3">CCTCC AB 2017055</strain>
    </source>
</reference>
<dbReference type="CDD" id="cd02440">
    <property type="entry name" value="AdoMet_MTases"/>
    <property type="match status" value="1"/>
</dbReference>
<dbReference type="Proteomes" id="UP000475214">
    <property type="component" value="Unassembled WGS sequence"/>
</dbReference>
<dbReference type="PANTHER" id="PTHR43861">
    <property type="entry name" value="TRANS-ACONITATE 2-METHYLTRANSFERASE-RELATED"/>
    <property type="match status" value="1"/>
</dbReference>
<evidence type="ECO:0000313" key="2">
    <source>
        <dbReference type="EMBL" id="NEE00185.1"/>
    </source>
</evidence>
<dbReference type="InterPro" id="IPR029063">
    <property type="entry name" value="SAM-dependent_MTases_sf"/>
</dbReference>
<dbReference type="GO" id="GO:0032259">
    <property type="term" value="P:methylation"/>
    <property type="evidence" value="ECO:0007669"/>
    <property type="project" value="UniProtKB-KW"/>
</dbReference>
<evidence type="ECO:0000256" key="1">
    <source>
        <dbReference type="SAM" id="MobiDB-lite"/>
    </source>
</evidence>